<evidence type="ECO:0000256" key="2">
    <source>
        <dbReference type="SAM" id="Phobius"/>
    </source>
</evidence>
<dbReference type="GeneID" id="301547859"/>
<dbReference type="EMBL" id="BMND01000006">
    <property type="protein sequence ID" value="GGN41271.1"/>
    <property type="molecule type" value="Genomic_DNA"/>
</dbReference>
<feature type="transmembrane region" description="Helical" evidence="2">
    <location>
        <begin position="60"/>
        <end position="80"/>
    </location>
</feature>
<protein>
    <submittedName>
        <fullName evidence="3">Uncharacterized protein</fullName>
    </submittedName>
</protein>
<keyword evidence="2" id="KW-0812">Transmembrane</keyword>
<keyword evidence="2" id="KW-1133">Transmembrane helix</keyword>
<keyword evidence="2" id="KW-0472">Membrane</keyword>
<gene>
    <name evidence="3" type="ORF">GCM10012285_20310</name>
</gene>
<name>A0ABQ2J6L5_9ACTN</name>
<organism evidence="3 4">
    <name type="scientific">Streptomyces kronopolitis</name>
    <dbReference type="NCBI Taxonomy" id="1612435"/>
    <lineage>
        <taxon>Bacteria</taxon>
        <taxon>Bacillati</taxon>
        <taxon>Actinomycetota</taxon>
        <taxon>Actinomycetes</taxon>
        <taxon>Kitasatosporales</taxon>
        <taxon>Streptomycetaceae</taxon>
        <taxon>Streptomyces</taxon>
    </lineage>
</organism>
<feature type="compositionally biased region" description="Pro residues" evidence="1">
    <location>
        <begin position="1"/>
        <end position="12"/>
    </location>
</feature>
<comment type="caution">
    <text evidence="3">The sequence shown here is derived from an EMBL/GenBank/DDBJ whole genome shotgun (WGS) entry which is preliminary data.</text>
</comment>
<reference evidence="4" key="1">
    <citation type="journal article" date="2019" name="Int. J. Syst. Evol. Microbiol.">
        <title>The Global Catalogue of Microorganisms (GCM) 10K type strain sequencing project: providing services to taxonomists for standard genome sequencing and annotation.</title>
        <authorList>
            <consortium name="The Broad Institute Genomics Platform"/>
            <consortium name="The Broad Institute Genome Sequencing Center for Infectious Disease"/>
            <person name="Wu L."/>
            <person name="Ma J."/>
        </authorList>
    </citation>
    <scope>NUCLEOTIDE SEQUENCE [LARGE SCALE GENOMIC DNA]</scope>
    <source>
        <strain evidence="4">CGMCC 4.7323</strain>
    </source>
</reference>
<evidence type="ECO:0000313" key="4">
    <source>
        <dbReference type="Proteomes" id="UP000600080"/>
    </source>
</evidence>
<dbReference type="RefSeq" id="WP_229699826.1">
    <property type="nucleotide sequence ID" value="NZ_BMND01000006.1"/>
</dbReference>
<accession>A0ABQ2J6L5</accession>
<sequence length="99" mass="11063">MSLPGLPVPLSPDSPDRPGLPDRKQDEVRRMLAGPYPRVPPDLAARAAERGRRLLARRTLLRRLGWLLALCALVALFVLVTHRPWLPPPTHTTPPVEGW</sequence>
<evidence type="ECO:0000313" key="3">
    <source>
        <dbReference type="EMBL" id="GGN41271.1"/>
    </source>
</evidence>
<proteinExistence type="predicted"/>
<feature type="region of interest" description="Disordered" evidence="1">
    <location>
        <begin position="1"/>
        <end position="23"/>
    </location>
</feature>
<feature type="compositionally biased region" description="Basic and acidic residues" evidence="1">
    <location>
        <begin position="14"/>
        <end position="23"/>
    </location>
</feature>
<dbReference type="Proteomes" id="UP000600080">
    <property type="component" value="Unassembled WGS sequence"/>
</dbReference>
<keyword evidence="4" id="KW-1185">Reference proteome</keyword>
<evidence type="ECO:0000256" key="1">
    <source>
        <dbReference type="SAM" id="MobiDB-lite"/>
    </source>
</evidence>